<evidence type="ECO:0000259" key="2">
    <source>
        <dbReference type="Pfam" id="PF20149"/>
    </source>
</evidence>
<proteinExistence type="predicted"/>
<name>A0A8H6ZAA3_9AGAR</name>
<evidence type="ECO:0000313" key="4">
    <source>
        <dbReference type="Proteomes" id="UP000620124"/>
    </source>
</evidence>
<protein>
    <recommendedName>
        <fullName evidence="2">DUF6532 domain-containing protein</fullName>
    </recommendedName>
</protein>
<comment type="caution">
    <text evidence="3">The sequence shown here is derived from an EMBL/GenBank/DDBJ whole genome shotgun (WGS) entry which is preliminary data.</text>
</comment>
<sequence length="309" mass="34501">MAAAGYDSTAGTAYSDKNEGTIAFSFSSTLTEKMAPGHQNILPPNLDAFSDNYSGPAGDDDTYHDDDPWHQPQENPPQDDDGPQPVSALEVTIRTIQPTYQQKRKRRAIAEVYDNVETPDSEEEEKNKSRSIASLAADHQDICNLAFDKLKIELTHRKPFPVSAGRGRAVRAQTDEFTELVLKTYTASAFDLGLEDVLPTPQDLTLIRARVQKLVGTPKTSVYTDPDNISPETMFLHPIFQKVYNTYWFGTQENDCAHFFDGMTRSELVTLVLIIVAVSFVRHRGVVHRALGKQGLLAESLRQVLQKYP</sequence>
<evidence type="ECO:0000313" key="3">
    <source>
        <dbReference type="EMBL" id="KAF7372050.1"/>
    </source>
</evidence>
<dbReference type="OrthoDB" id="3056146at2759"/>
<feature type="domain" description="DUF6532" evidence="2">
    <location>
        <begin position="207"/>
        <end position="280"/>
    </location>
</feature>
<reference evidence="3" key="1">
    <citation type="submission" date="2020-05" db="EMBL/GenBank/DDBJ databases">
        <title>Mycena genomes resolve the evolution of fungal bioluminescence.</title>
        <authorList>
            <person name="Tsai I.J."/>
        </authorList>
    </citation>
    <scope>NUCLEOTIDE SEQUENCE</scope>
    <source>
        <strain evidence="3">CCC161011</strain>
    </source>
</reference>
<organism evidence="3 4">
    <name type="scientific">Mycena venus</name>
    <dbReference type="NCBI Taxonomy" id="2733690"/>
    <lineage>
        <taxon>Eukaryota</taxon>
        <taxon>Fungi</taxon>
        <taxon>Dikarya</taxon>
        <taxon>Basidiomycota</taxon>
        <taxon>Agaricomycotina</taxon>
        <taxon>Agaricomycetes</taxon>
        <taxon>Agaricomycetidae</taxon>
        <taxon>Agaricales</taxon>
        <taxon>Marasmiineae</taxon>
        <taxon>Mycenaceae</taxon>
        <taxon>Mycena</taxon>
    </lineage>
</organism>
<feature type="region of interest" description="Disordered" evidence="1">
    <location>
        <begin position="35"/>
        <end position="85"/>
    </location>
</feature>
<gene>
    <name evidence="3" type="ORF">MVEN_00063300</name>
</gene>
<evidence type="ECO:0000256" key="1">
    <source>
        <dbReference type="SAM" id="MobiDB-lite"/>
    </source>
</evidence>
<dbReference type="Pfam" id="PF20149">
    <property type="entry name" value="DUF6532"/>
    <property type="match status" value="1"/>
</dbReference>
<dbReference type="InterPro" id="IPR045341">
    <property type="entry name" value="DUF6532"/>
</dbReference>
<dbReference type="AlphaFoldDB" id="A0A8H6ZAA3"/>
<dbReference type="EMBL" id="JACAZI010000001">
    <property type="protein sequence ID" value="KAF7372050.1"/>
    <property type="molecule type" value="Genomic_DNA"/>
</dbReference>
<accession>A0A8H6ZAA3</accession>
<dbReference type="Proteomes" id="UP000620124">
    <property type="component" value="Unassembled WGS sequence"/>
</dbReference>
<keyword evidence="4" id="KW-1185">Reference proteome</keyword>
<feature type="region of interest" description="Disordered" evidence="1">
    <location>
        <begin position="1"/>
        <end position="20"/>
    </location>
</feature>